<evidence type="ECO:0000256" key="2">
    <source>
        <dbReference type="SAM" id="Phobius"/>
    </source>
</evidence>
<proteinExistence type="predicted"/>
<dbReference type="Proteomes" id="UP000694558">
    <property type="component" value="Chromosome 7"/>
</dbReference>
<reference evidence="4" key="2">
    <citation type="submission" date="2025-08" db="UniProtKB">
        <authorList>
            <consortium name="Ensembl"/>
        </authorList>
    </citation>
    <scope>IDENTIFICATION</scope>
</reference>
<feature type="transmembrane region" description="Helical" evidence="2">
    <location>
        <begin position="306"/>
        <end position="327"/>
    </location>
</feature>
<dbReference type="PANTHER" id="PTHR46645">
    <property type="entry name" value="GRAM DOMAIN-CONTAINING PROTEIN 2B-RELATED"/>
    <property type="match status" value="1"/>
</dbReference>
<dbReference type="Pfam" id="PF02893">
    <property type="entry name" value="GRAM"/>
    <property type="match status" value="1"/>
</dbReference>
<evidence type="ECO:0000313" key="5">
    <source>
        <dbReference type="Proteomes" id="UP000694558"/>
    </source>
</evidence>
<dbReference type="Gene3D" id="2.30.29.30">
    <property type="entry name" value="Pleckstrin-homology domain (PH domain)/Phosphotyrosine-binding domain (PTB)"/>
    <property type="match status" value="1"/>
</dbReference>
<dbReference type="InterPro" id="IPR004182">
    <property type="entry name" value="GRAM"/>
</dbReference>
<evidence type="ECO:0000313" key="4">
    <source>
        <dbReference type="Ensembl" id="ENSSMAP00000006016.2"/>
    </source>
</evidence>
<feature type="domain" description="GRAM" evidence="3">
    <location>
        <begin position="117"/>
        <end position="184"/>
    </location>
</feature>
<dbReference type="SMART" id="SM00568">
    <property type="entry name" value="GRAM"/>
    <property type="match status" value="1"/>
</dbReference>
<organism evidence="4 5">
    <name type="scientific">Scophthalmus maximus</name>
    <name type="common">Turbot</name>
    <name type="synonym">Psetta maxima</name>
    <dbReference type="NCBI Taxonomy" id="52904"/>
    <lineage>
        <taxon>Eukaryota</taxon>
        <taxon>Metazoa</taxon>
        <taxon>Chordata</taxon>
        <taxon>Craniata</taxon>
        <taxon>Vertebrata</taxon>
        <taxon>Euteleostomi</taxon>
        <taxon>Actinopterygii</taxon>
        <taxon>Neopterygii</taxon>
        <taxon>Teleostei</taxon>
        <taxon>Neoteleostei</taxon>
        <taxon>Acanthomorphata</taxon>
        <taxon>Carangaria</taxon>
        <taxon>Pleuronectiformes</taxon>
        <taxon>Pleuronectoidei</taxon>
        <taxon>Scophthalmidae</taxon>
        <taxon>Scophthalmus</taxon>
    </lineage>
</organism>
<dbReference type="InterPro" id="IPR011993">
    <property type="entry name" value="PH-like_dom_sf"/>
</dbReference>
<dbReference type="InterPro" id="IPR052633">
    <property type="entry name" value="GRAM_domain_protein_2B"/>
</dbReference>
<name>A0A8D2ZQM2_SCOMX</name>
<dbReference type="GeneTree" id="ENSGT00940000165115"/>
<dbReference type="AlphaFoldDB" id="A0A8D2ZQM2"/>
<evidence type="ECO:0000256" key="1">
    <source>
        <dbReference type="SAM" id="Coils"/>
    </source>
</evidence>
<reference evidence="4" key="1">
    <citation type="submission" date="2023-05" db="EMBL/GenBank/DDBJ databases">
        <title>High-quality long-read genome of Scophthalmus maximus.</title>
        <authorList>
            <person name="Lien S."/>
            <person name="Martinez P."/>
        </authorList>
    </citation>
    <scope>NUCLEOTIDE SEQUENCE [LARGE SCALE GENOMIC DNA]</scope>
</reference>
<keyword evidence="2" id="KW-0812">Transmembrane</keyword>
<keyword evidence="1" id="KW-0175">Coiled coil</keyword>
<evidence type="ECO:0000259" key="3">
    <source>
        <dbReference type="SMART" id="SM00568"/>
    </source>
</evidence>
<feature type="coiled-coil region" evidence="1">
    <location>
        <begin position="64"/>
        <end position="91"/>
    </location>
</feature>
<accession>A0A8D2ZQM2</accession>
<keyword evidence="2" id="KW-1133">Transmembrane helix</keyword>
<keyword evidence="2" id="KW-0472">Membrane</keyword>
<dbReference type="PANTHER" id="PTHR46645:SF1">
    <property type="entry name" value="GRAM DOMAIN-CONTAINING PROTEIN"/>
    <property type="match status" value="1"/>
</dbReference>
<dbReference type="Ensembl" id="ENSSMAT00000006094.2">
    <property type="protein sequence ID" value="ENSSMAP00000006016.2"/>
    <property type="gene ID" value="ENSSMAG00000003711.2"/>
</dbReference>
<sequence length="364" mass="40923">MSPSRRTPFISLFIVARFLSYSMPLISAAALTYGSSVLTLFLLLPGDSSLDGAKKGGNRFGSKKSRHSLSLDDARQEIQELNHSLNSNMSAREKTIPEETHELSHELLNHSLPKHNKSFHKLFHEIPEWENLTQMFICALQKEVLYHGKLFVSENYVCFYSSVLLKDTKVVIPTSSIREVKKHNPALSMLSIHTADGEKYSFVSLRNREMCYKLLQSETESPGISPQLSSADNEADQDLVSSYSSLEDSVDHDLSRQNSVDLDTGFPHVSSEAPTRCRSTAVSWIWRVVEKVALFVFHGELRNLGVLFYIYLVLIVLLLLVSGYIGLRIIALEEQLNSLGALTELSLGHREVTPTNTVQEARRL</sequence>
<protein>
    <recommendedName>
        <fullName evidence="3">GRAM domain-containing protein</fullName>
    </recommendedName>
</protein>
<gene>
    <name evidence="4" type="primary">LOC118310746</name>
</gene>